<organism evidence="1 2">
    <name type="scientific">Cylindrospermum stagnale PCC 7417</name>
    <dbReference type="NCBI Taxonomy" id="56107"/>
    <lineage>
        <taxon>Bacteria</taxon>
        <taxon>Bacillati</taxon>
        <taxon>Cyanobacteriota</taxon>
        <taxon>Cyanophyceae</taxon>
        <taxon>Nostocales</taxon>
        <taxon>Nostocaceae</taxon>
        <taxon>Cylindrospermum</taxon>
    </lineage>
</organism>
<gene>
    <name evidence="1" type="ORF">Cylst_0169</name>
</gene>
<dbReference type="EMBL" id="CP003642">
    <property type="protein sequence ID" value="AFZ22546.1"/>
    <property type="molecule type" value="Genomic_DNA"/>
</dbReference>
<name>K9WRZ0_9NOST</name>
<sequence length="67" mass="7333">MTKPIDEHQPISYSKPMPYLFRSKLDCYADQNAVTQSILLVDFDHGASVKSVGGEKGAAPSISTLMF</sequence>
<dbReference type="HOGENOM" id="CLU_2805301_0_0_3"/>
<evidence type="ECO:0000313" key="2">
    <source>
        <dbReference type="Proteomes" id="UP000010475"/>
    </source>
</evidence>
<dbReference type="AlphaFoldDB" id="K9WRZ0"/>
<accession>K9WRZ0</accession>
<reference evidence="1 2" key="1">
    <citation type="submission" date="2012-06" db="EMBL/GenBank/DDBJ databases">
        <title>Finished chromosome of genome of Cylindrospermum stagnale PCC 7417.</title>
        <authorList>
            <consortium name="US DOE Joint Genome Institute"/>
            <person name="Gugger M."/>
            <person name="Coursin T."/>
            <person name="Rippka R."/>
            <person name="Tandeau De Marsac N."/>
            <person name="Huntemann M."/>
            <person name="Wei C.-L."/>
            <person name="Han J."/>
            <person name="Detter J.C."/>
            <person name="Han C."/>
            <person name="Tapia R."/>
            <person name="Chen A."/>
            <person name="Kyrpides N."/>
            <person name="Mavromatis K."/>
            <person name="Markowitz V."/>
            <person name="Szeto E."/>
            <person name="Ivanova N."/>
            <person name="Pagani I."/>
            <person name="Pati A."/>
            <person name="Goodwin L."/>
            <person name="Nordberg H.P."/>
            <person name="Cantor M.N."/>
            <person name="Hua S.X."/>
            <person name="Woyke T."/>
            <person name="Kerfeld C.A."/>
        </authorList>
    </citation>
    <scope>NUCLEOTIDE SEQUENCE [LARGE SCALE GENOMIC DNA]</scope>
    <source>
        <strain evidence="1 2">PCC 7417</strain>
    </source>
</reference>
<evidence type="ECO:0000313" key="1">
    <source>
        <dbReference type="EMBL" id="AFZ22546.1"/>
    </source>
</evidence>
<protein>
    <submittedName>
        <fullName evidence="1">Uncharacterized protein</fullName>
    </submittedName>
</protein>
<dbReference type="Proteomes" id="UP000010475">
    <property type="component" value="Chromosome"/>
</dbReference>
<dbReference type="KEGG" id="csg:Cylst_0169"/>
<keyword evidence="2" id="KW-1185">Reference proteome</keyword>
<proteinExistence type="predicted"/>